<gene>
    <name evidence="1" type="ORF">POPTR_004G073801v4</name>
</gene>
<dbReference type="Proteomes" id="UP000006729">
    <property type="component" value="Chromosome 4"/>
</dbReference>
<organism evidence="1 2">
    <name type="scientific">Populus trichocarpa</name>
    <name type="common">Western balsam poplar</name>
    <name type="synonym">Populus balsamifera subsp. trichocarpa</name>
    <dbReference type="NCBI Taxonomy" id="3694"/>
    <lineage>
        <taxon>Eukaryota</taxon>
        <taxon>Viridiplantae</taxon>
        <taxon>Streptophyta</taxon>
        <taxon>Embryophyta</taxon>
        <taxon>Tracheophyta</taxon>
        <taxon>Spermatophyta</taxon>
        <taxon>Magnoliopsida</taxon>
        <taxon>eudicotyledons</taxon>
        <taxon>Gunneridae</taxon>
        <taxon>Pentapetalae</taxon>
        <taxon>rosids</taxon>
        <taxon>fabids</taxon>
        <taxon>Malpighiales</taxon>
        <taxon>Salicaceae</taxon>
        <taxon>Saliceae</taxon>
        <taxon>Populus</taxon>
    </lineage>
</organism>
<name>A0ACC0T499_POPTR</name>
<sequence length="458" mass="52678">MQHIIYLTTRYQSTPHTCFDCCPYCSLLVIIVAWIIYLCRRKSKPFKPHFRLSNPLSTKDFKNSCTTPSMDKRFLSHRISEVEMKNAKLDRQLLIWSSSHSSVVPDTWRGDRIALKEIEVVADGFADKNLIGSGNCGVVYRGVMLDATRVVLNFESLIYTKLLFISIFCLFLPSIRILVSDYVDNGNLHQWLYGFSEQVSPLTWAIRMSIIRGIAKGLAYLPEDIEPKIIHQNLKSSNIMLDRQCNPKINYFGITNNSLNGNIWESCPGYCNYLAQANKSAGVLSEKSDVYSFGILVMEIICARVPVDHNRPQVFLVDWLTSMIANKQIALVVDPKLPDMPPSKELKRMLLLALRYVIHMHEPRDLLLDDARTKNIVFLKLQNTLVLLVRLYDAGSSKRRDGSSRRKKQQESHTVAKFGEGDFSTHEKERKKGRKKERLIYTRKSRRCKKILFLKDHG</sequence>
<dbReference type="EMBL" id="CM009293">
    <property type="protein sequence ID" value="KAI9396064.1"/>
    <property type="molecule type" value="Genomic_DNA"/>
</dbReference>
<protein>
    <submittedName>
        <fullName evidence="1">Uncharacterized protein</fullName>
    </submittedName>
</protein>
<keyword evidence="2" id="KW-1185">Reference proteome</keyword>
<evidence type="ECO:0000313" key="1">
    <source>
        <dbReference type="EMBL" id="KAI9396064.1"/>
    </source>
</evidence>
<comment type="caution">
    <text evidence="1">The sequence shown here is derived from an EMBL/GenBank/DDBJ whole genome shotgun (WGS) entry which is preliminary data.</text>
</comment>
<evidence type="ECO:0000313" key="2">
    <source>
        <dbReference type="Proteomes" id="UP000006729"/>
    </source>
</evidence>
<proteinExistence type="predicted"/>
<accession>A0ACC0T499</accession>
<reference evidence="1 2" key="1">
    <citation type="journal article" date="2006" name="Science">
        <title>The genome of black cottonwood, Populus trichocarpa (Torr. &amp; Gray).</title>
        <authorList>
            <person name="Tuskan G.A."/>
            <person name="Difazio S."/>
            <person name="Jansson S."/>
            <person name="Bohlmann J."/>
            <person name="Grigoriev I."/>
            <person name="Hellsten U."/>
            <person name="Putnam N."/>
            <person name="Ralph S."/>
            <person name="Rombauts S."/>
            <person name="Salamov A."/>
            <person name="Schein J."/>
            <person name="Sterck L."/>
            <person name="Aerts A."/>
            <person name="Bhalerao R.R."/>
            <person name="Bhalerao R.P."/>
            <person name="Blaudez D."/>
            <person name="Boerjan W."/>
            <person name="Brun A."/>
            <person name="Brunner A."/>
            <person name="Busov V."/>
            <person name="Campbell M."/>
            <person name="Carlson J."/>
            <person name="Chalot M."/>
            <person name="Chapman J."/>
            <person name="Chen G.L."/>
            <person name="Cooper D."/>
            <person name="Coutinho P.M."/>
            <person name="Couturier J."/>
            <person name="Covert S."/>
            <person name="Cronk Q."/>
            <person name="Cunningham R."/>
            <person name="Davis J."/>
            <person name="Degroeve S."/>
            <person name="Dejardin A."/>
            <person name="Depamphilis C."/>
            <person name="Detter J."/>
            <person name="Dirks B."/>
            <person name="Dubchak I."/>
            <person name="Duplessis S."/>
            <person name="Ehlting J."/>
            <person name="Ellis B."/>
            <person name="Gendler K."/>
            <person name="Goodstein D."/>
            <person name="Gribskov M."/>
            <person name="Grimwood J."/>
            <person name="Groover A."/>
            <person name="Gunter L."/>
            <person name="Hamberger B."/>
            <person name="Heinze B."/>
            <person name="Helariutta Y."/>
            <person name="Henrissat B."/>
            <person name="Holligan D."/>
            <person name="Holt R."/>
            <person name="Huang W."/>
            <person name="Islam-Faridi N."/>
            <person name="Jones S."/>
            <person name="Jones-Rhoades M."/>
            <person name="Jorgensen R."/>
            <person name="Joshi C."/>
            <person name="Kangasjarvi J."/>
            <person name="Karlsson J."/>
            <person name="Kelleher C."/>
            <person name="Kirkpatrick R."/>
            <person name="Kirst M."/>
            <person name="Kohler A."/>
            <person name="Kalluri U."/>
            <person name="Larimer F."/>
            <person name="Leebens-Mack J."/>
            <person name="Leple J.C."/>
            <person name="Locascio P."/>
            <person name="Lou Y."/>
            <person name="Lucas S."/>
            <person name="Martin F."/>
            <person name="Montanini B."/>
            <person name="Napoli C."/>
            <person name="Nelson D.R."/>
            <person name="Nelson C."/>
            <person name="Nieminen K."/>
            <person name="Nilsson O."/>
            <person name="Pereda V."/>
            <person name="Peter G."/>
            <person name="Philippe R."/>
            <person name="Pilate G."/>
            <person name="Poliakov A."/>
            <person name="Razumovskaya J."/>
            <person name="Richardson P."/>
            <person name="Rinaldi C."/>
            <person name="Ritland K."/>
            <person name="Rouze P."/>
            <person name="Ryaboy D."/>
            <person name="Schmutz J."/>
            <person name="Schrader J."/>
            <person name="Segerman B."/>
            <person name="Shin H."/>
            <person name="Siddiqui A."/>
            <person name="Sterky F."/>
            <person name="Terry A."/>
            <person name="Tsai C.J."/>
            <person name="Uberbacher E."/>
            <person name="Unneberg P."/>
            <person name="Vahala J."/>
            <person name="Wall K."/>
            <person name="Wessler S."/>
            <person name="Yang G."/>
            <person name="Yin T."/>
            <person name="Douglas C."/>
            <person name="Marra M."/>
            <person name="Sandberg G."/>
            <person name="Van de Peer Y."/>
            <person name="Rokhsar D."/>
        </authorList>
    </citation>
    <scope>NUCLEOTIDE SEQUENCE [LARGE SCALE GENOMIC DNA]</scope>
    <source>
        <strain evidence="2">cv. Nisqually</strain>
    </source>
</reference>